<comment type="caution">
    <text evidence="2">The sequence shown here is derived from an EMBL/GenBank/DDBJ whole genome shotgun (WGS) entry which is preliminary data.</text>
</comment>
<feature type="region of interest" description="Disordered" evidence="1">
    <location>
        <begin position="29"/>
        <end position="60"/>
    </location>
</feature>
<feature type="region of interest" description="Disordered" evidence="1">
    <location>
        <begin position="252"/>
        <end position="296"/>
    </location>
</feature>
<name>A0A934SEK3_9RHOB</name>
<dbReference type="AlphaFoldDB" id="A0A934SEK3"/>
<dbReference type="EMBL" id="JAEPRQ010000002">
    <property type="protein sequence ID" value="MBK4215934.1"/>
    <property type="molecule type" value="Genomic_DNA"/>
</dbReference>
<feature type="compositionally biased region" description="Basic and acidic residues" evidence="1">
    <location>
        <begin position="169"/>
        <end position="182"/>
    </location>
</feature>
<keyword evidence="3" id="KW-1185">Reference proteome</keyword>
<feature type="region of interest" description="Disordered" evidence="1">
    <location>
        <begin position="159"/>
        <end position="221"/>
    </location>
</feature>
<sequence>MARGFLKGLVHGVALSGAALTVVSLAVPPSRQDRPTEEQVTAAEAPPVTEAQEQSQPDIEVGVGDAPVVVMSETAEQAVAAPETEMAASSPVVAPVSPQTAAVSEPLASAVDLPVGSEFGRGGDVLPVMPEPLTLPDAARRQAEPQAVWAPVTELAPTAVSAEGARPSAPEKDAEQRQKAEAEVASQIDRPTATATLRSDPPAADAPNAVRDVPGLGRVGGPDLLPNKSMVLLRAVESQPVATMIDAVAEAESGSVGAAGRSALPGTPRLPSPMPDLSLPPDLSELRGMDPAQNGD</sequence>
<dbReference type="Proteomes" id="UP000640485">
    <property type="component" value="Unassembled WGS sequence"/>
</dbReference>
<feature type="compositionally biased region" description="Low complexity" evidence="1">
    <location>
        <begin position="252"/>
        <end position="263"/>
    </location>
</feature>
<evidence type="ECO:0000313" key="3">
    <source>
        <dbReference type="Proteomes" id="UP000640485"/>
    </source>
</evidence>
<proteinExistence type="predicted"/>
<dbReference type="RefSeq" id="WP_200685356.1">
    <property type="nucleotide sequence ID" value="NZ_JAEPRQ010000002.1"/>
</dbReference>
<organism evidence="2 3">
    <name type="scientific">Paracoccus caeni</name>
    <dbReference type="NCBI Taxonomy" id="657651"/>
    <lineage>
        <taxon>Bacteria</taxon>
        <taxon>Pseudomonadati</taxon>
        <taxon>Pseudomonadota</taxon>
        <taxon>Alphaproteobacteria</taxon>
        <taxon>Rhodobacterales</taxon>
        <taxon>Paracoccaceae</taxon>
        <taxon>Paracoccus</taxon>
    </lineage>
</organism>
<protein>
    <submittedName>
        <fullName evidence="2">Uncharacterized protein</fullName>
    </submittedName>
</protein>
<accession>A0A934SEK3</accession>
<gene>
    <name evidence="2" type="ORF">JJJ17_08365</name>
</gene>
<evidence type="ECO:0000313" key="2">
    <source>
        <dbReference type="EMBL" id="MBK4215934.1"/>
    </source>
</evidence>
<reference evidence="2" key="1">
    <citation type="submission" date="2021-01" db="EMBL/GenBank/DDBJ databases">
        <title>Paracoccus amoyensis sp. nov., isolated from the surface seawater along the coast of Xiamen Island, China.</title>
        <authorList>
            <person name="Lyu L."/>
        </authorList>
    </citation>
    <scope>NUCLEOTIDE SEQUENCE</scope>
    <source>
        <strain evidence="2">MJ17</strain>
    </source>
</reference>
<evidence type="ECO:0000256" key="1">
    <source>
        <dbReference type="SAM" id="MobiDB-lite"/>
    </source>
</evidence>